<sequence>MEYLFLFIGIGMIIWGFIAPYLAFVVYYKHVRENHNGFSDEESLEEAIVFGMGFMFIAFIPIGILVVIEEIKILFF</sequence>
<feature type="transmembrane region" description="Helical" evidence="1">
    <location>
        <begin position="5"/>
        <end position="28"/>
    </location>
</feature>
<proteinExistence type="predicted"/>
<accession>A0A410TB34</accession>
<feature type="transmembrane region" description="Helical" evidence="1">
    <location>
        <begin position="48"/>
        <end position="68"/>
    </location>
</feature>
<organism evidence="2 3">
    <name type="scientific">Staphylococcus phage J-Sa36</name>
    <dbReference type="NCBI Taxonomy" id="2508849"/>
    <lineage>
        <taxon>Viruses</taxon>
        <taxon>Duplodnaviria</taxon>
        <taxon>Heunggongvirae</taxon>
        <taxon>Uroviricota</taxon>
        <taxon>Caudoviricetes</taxon>
        <taxon>Herelleviridae</taxon>
        <taxon>Twortvirinae</taxon>
        <taxon>Kayvirus</taxon>
        <taxon>Staphylococcus phage K</taxon>
    </lineage>
</organism>
<protein>
    <submittedName>
        <fullName evidence="2">Uncharacterized protein</fullName>
    </submittedName>
</protein>
<evidence type="ECO:0000313" key="3">
    <source>
        <dbReference type="Proteomes" id="UP000290216"/>
    </source>
</evidence>
<reference evidence="2 3" key="1">
    <citation type="journal article" date="2019" name="Viruses">
        <title>Design and Preclinical Development of a Phage Product for the Treatment of Antibiotic-Resistant Staphylococcus aureus Infections.</title>
        <authorList>
            <person name="Lehman S.M."/>
            <person name="Mearns G."/>
            <person name="Rankin D."/>
            <person name="Cole R.A."/>
            <person name="Smrekar F."/>
            <person name="Branston S.D."/>
            <person name="Morales S."/>
        </authorList>
    </citation>
    <scope>NUCLEOTIDE SEQUENCE [LARGE SCALE GENOMIC DNA]</scope>
</reference>
<name>A0A410TB34_BPPGK</name>
<gene>
    <name evidence="2" type="ORF">JSa36_193</name>
</gene>
<dbReference type="Proteomes" id="UP000290216">
    <property type="component" value="Segment"/>
</dbReference>
<keyword evidence="1" id="KW-0472">Membrane</keyword>
<evidence type="ECO:0000256" key="1">
    <source>
        <dbReference type="SAM" id="Phobius"/>
    </source>
</evidence>
<dbReference type="EMBL" id="MK417516">
    <property type="protein sequence ID" value="QAU06195.1"/>
    <property type="molecule type" value="Genomic_DNA"/>
</dbReference>
<keyword evidence="1" id="KW-0812">Transmembrane</keyword>
<keyword evidence="1" id="KW-1133">Transmembrane helix</keyword>
<evidence type="ECO:0000313" key="2">
    <source>
        <dbReference type="EMBL" id="QAU06195.1"/>
    </source>
</evidence>